<protein>
    <submittedName>
        <fullName evidence="6">Uncharacterized protein</fullName>
    </submittedName>
</protein>
<evidence type="ECO:0000256" key="3">
    <source>
        <dbReference type="ARBA" id="ARBA00022729"/>
    </source>
</evidence>
<feature type="chain" id="PRO_5045041671" evidence="5">
    <location>
        <begin position="29"/>
        <end position="235"/>
    </location>
</feature>
<organism evidence="6 7">
    <name type="scientific">Dunaliella salina</name>
    <name type="common">Green alga</name>
    <name type="synonym">Protococcus salinus</name>
    <dbReference type="NCBI Taxonomy" id="3046"/>
    <lineage>
        <taxon>Eukaryota</taxon>
        <taxon>Viridiplantae</taxon>
        <taxon>Chlorophyta</taxon>
        <taxon>core chlorophytes</taxon>
        <taxon>Chlorophyceae</taxon>
        <taxon>CS clade</taxon>
        <taxon>Chlamydomonadales</taxon>
        <taxon>Dunaliellaceae</taxon>
        <taxon>Dunaliella</taxon>
    </lineage>
</organism>
<keyword evidence="4" id="KW-0574">Periplasm</keyword>
<dbReference type="PANTHER" id="PTHR30368:SF2">
    <property type="entry name" value="SULFATE-BINDING PROTEIN"/>
    <property type="match status" value="1"/>
</dbReference>
<proteinExistence type="predicted"/>
<dbReference type="InterPro" id="IPR005669">
    <property type="entry name" value="Thiosulph/SO4-bd"/>
</dbReference>
<dbReference type="Proteomes" id="UP000815325">
    <property type="component" value="Unassembled WGS sequence"/>
</dbReference>
<comment type="caution">
    <text evidence="6">The sequence shown here is derived from an EMBL/GenBank/DDBJ whole genome shotgun (WGS) entry which is preliminary data.</text>
</comment>
<comment type="subcellular location">
    <subcellularLocation>
        <location evidence="1">Periplasm</location>
    </subcellularLocation>
</comment>
<gene>
    <name evidence="6" type="ORF">DUNSADRAFT_1955</name>
</gene>
<evidence type="ECO:0000313" key="7">
    <source>
        <dbReference type="Proteomes" id="UP000815325"/>
    </source>
</evidence>
<evidence type="ECO:0000256" key="2">
    <source>
        <dbReference type="ARBA" id="ARBA00022448"/>
    </source>
</evidence>
<evidence type="ECO:0000313" key="6">
    <source>
        <dbReference type="EMBL" id="KAF5838939.1"/>
    </source>
</evidence>
<name>A0ABQ7GWE6_DUNSA</name>
<dbReference type="SUPFAM" id="SSF53850">
    <property type="entry name" value="Periplasmic binding protein-like II"/>
    <property type="match status" value="1"/>
</dbReference>
<sequence>MYGMNVKNWPTLCIDLSCALSCAQVVVANPKTAGVARWIFLALWGSQSQRKKNGGDEAALEYVKAVFNNVLVQPRDAREASDVFYKQKVGDVLLTYENEVILTNMHYGDKALPYVVPPCNIRIECPVSEVDKVLETRPPPVQKAATDFIDFLFSTSAQAEFGKLGFRVNPKISKQAAEQQTGLPPAKLWDVDTVFGGWAKAQSRFFNSKMILDGIQEEIGRRRVEQRKVAKTQKA</sequence>
<dbReference type="EMBL" id="MU069561">
    <property type="protein sequence ID" value="KAF5838939.1"/>
    <property type="molecule type" value="Genomic_DNA"/>
</dbReference>
<evidence type="ECO:0000256" key="1">
    <source>
        <dbReference type="ARBA" id="ARBA00004418"/>
    </source>
</evidence>
<keyword evidence="2" id="KW-0813">Transport</keyword>
<reference evidence="6" key="1">
    <citation type="submission" date="2017-08" db="EMBL/GenBank/DDBJ databases">
        <authorList>
            <person name="Polle J.E."/>
            <person name="Barry K."/>
            <person name="Cushman J."/>
            <person name="Schmutz J."/>
            <person name="Tran D."/>
            <person name="Hathwaick L.T."/>
            <person name="Yim W.C."/>
            <person name="Jenkins J."/>
            <person name="Mckie-Krisberg Z.M."/>
            <person name="Prochnik S."/>
            <person name="Lindquist E."/>
            <person name="Dockter R.B."/>
            <person name="Adam C."/>
            <person name="Molina H."/>
            <person name="Bunkerborg J."/>
            <person name="Jin E."/>
            <person name="Buchheim M."/>
            <person name="Magnuson J."/>
        </authorList>
    </citation>
    <scope>NUCLEOTIDE SEQUENCE</scope>
    <source>
        <strain evidence="6">CCAP 19/18</strain>
    </source>
</reference>
<dbReference type="Pfam" id="PF13531">
    <property type="entry name" value="SBP_bac_11"/>
    <property type="match status" value="1"/>
</dbReference>
<accession>A0ABQ7GWE6</accession>
<keyword evidence="7" id="KW-1185">Reference proteome</keyword>
<feature type="signal peptide" evidence="5">
    <location>
        <begin position="1"/>
        <end position="28"/>
    </location>
</feature>
<evidence type="ECO:0000256" key="4">
    <source>
        <dbReference type="ARBA" id="ARBA00022764"/>
    </source>
</evidence>
<dbReference type="Gene3D" id="3.40.190.10">
    <property type="entry name" value="Periplasmic binding protein-like II"/>
    <property type="match status" value="2"/>
</dbReference>
<dbReference type="PANTHER" id="PTHR30368">
    <property type="entry name" value="SULFATE-BINDING PROTEIN"/>
    <property type="match status" value="1"/>
</dbReference>
<keyword evidence="3 5" id="KW-0732">Signal</keyword>
<evidence type="ECO:0000256" key="5">
    <source>
        <dbReference type="SAM" id="SignalP"/>
    </source>
</evidence>